<name>A0A1B3Z783_9SPHN</name>
<gene>
    <name evidence="6" type="ORF">AWL63_04150</name>
</gene>
<keyword evidence="3" id="KW-0408">Iron</keyword>
<reference evidence="6 7" key="1">
    <citation type="submission" date="2016-01" db="EMBL/GenBank/DDBJ databases">
        <title>Complete genome and mega plasmid sequence of Sphingomonas panacis DCY99 elicits systemic resistance in rice to Xanthomonas oryzae.</title>
        <authorList>
            <person name="Kim Y.J."/>
            <person name="Yang D.C."/>
            <person name="Sing P."/>
        </authorList>
    </citation>
    <scope>NUCLEOTIDE SEQUENCE [LARGE SCALE GENOMIC DNA]</scope>
    <source>
        <strain evidence="6 7">DCY99</strain>
    </source>
</reference>
<accession>A0A1B3Z783</accession>
<dbReference type="InterPro" id="IPR009010">
    <property type="entry name" value="Asp_de-COase-like_dom_sf"/>
</dbReference>
<organism evidence="6 7">
    <name type="scientific">Sphingomonas panacis</name>
    <dbReference type="NCBI Taxonomy" id="1560345"/>
    <lineage>
        <taxon>Bacteria</taxon>
        <taxon>Pseudomonadati</taxon>
        <taxon>Pseudomonadota</taxon>
        <taxon>Alphaproteobacteria</taxon>
        <taxon>Sphingomonadales</taxon>
        <taxon>Sphingomonadaceae</taxon>
        <taxon>Sphingomonas</taxon>
    </lineage>
</organism>
<dbReference type="SUPFAM" id="SSF50692">
    <property type="entry name" value="ADC-like"/>
    <property type="match status" value="1"/>
</dbReference>
<keyword evidence="7" id="KW-1185">Reference proteome</keyword>
<dbReference type="GO" id="GO:0046872">
    <property type="term" value="F:metal ion binding"/>
    <property type="evidence" value="ECO:0007669"/>
    <property type="project" value="UniProtKB-KW"/>
</dbReference>
<evidence type="ECO:0000256" key="3">
    <source>
        <dbReference type="ARBA" id="ARBA00023004"/>
    </source>
</evidence>
<dbReference type="Proteomes" id="UP000094256">
    <property type="component" value="Chromosome"/>
</dbReference>
<dbReference type="Gene3D" id="3.40.50.740">
    <property type="match status" value="1"/>
</dbReference>
<dbReference type="Gene3D" id="2.40.40.20">
    <property type="match status" value="1"/>
</dbReference>
<evidence type="ECO:0000313" key="6">
    <source>
        <dbReference type="EMBL" id="AOH83283.1"/>
    </source>
</evidence>
<sequence>MIADVSGGRIVKVRPDRDHVTSEGHICLKGPAMASITHDPERILTPLRRKGAAGDFEPVSWDEALDDIASRLKAVTAAGGPGAIGTYTGNPAAFGTLRYGYSSMFGRALDPVSKAFSVTHTDGAAKVLAQEFLYGGVAPFTFPDLPGCDFLILIGANPVISHMSLITEPRARKYLDEIHARGAVVVVDPRKTETARLFEHVPIRPDSDAWLLASMVQHIFASGLEDRDVVEQRCTGASELRVAIAGITPELASARCGIPAEQIRTLAERFAGARTAAIYGRLGVCRGSFATLTNVMIETLNVITGRFGAPGGWVSGVSPIDGEDGPPVYPAYGATRTRIGDLPSLMGTTSGGTLAKDITTPGPGQLRALFIDSGNPVSSYPGGDRLADALEQLDLLVSLDLYVTETSRHAHYILPAMTFFERDDLTQMWASNAPRPWVQYVPAVLPPQGEARLEYDVYDAILERMGHPGIFAARGTPDQARPALMDVVDHAVRAGVYGDRFGERPEGLTLERLQREFPHGKRVAERVDAAASWKRVRTPDGKVRLLHTVTEKELARLQAEPSPASDVLLLIGRRKLGSMNSWMHNVERLVRSDRPTLLINPHDARNRQIRDGDKVIVSSASGSVEVEVEISDEISAGTVSYPHGWGNKGGWSRAASLPGVNINLLTSSRVEDFEQVSGIVHLDGVKVTVSAA</sequence>
<dbReference type="InterPro" id="IPR006657">
    <property type="entry name" value="MoPterin_dinucl-bd_dom"/>
</dbReference>
<dbReference type="Gene3D" id="3.40.228.10">
    <property type="entry name" value="Dimethylsulfoxide Reductase, domain 2"/>
    <property type="match status" value="1"/>
</dbReference>
<evidence type="ECO:0000259" key="5">
    <source>
        <dbReference type="PROSITE" id="PS51669"/>
    </source>
</evidence>
<feature type="domain" description="4Fe-4S Mo/W bis-MGD-type" evidence="5">
    <location>
        <begin position="1"/>
        <end position="41"/>
    </location>
</feature>
<dbReference type="GO" id="GO:0051536">
    <property type="term" value="F:iron-sulfur cluster binding"/>
    <property type="evidence" value="ECO:0007669"/>
    <property type="project" value="UniProtKB-KW"/>
</dbReference>
<keyword evidence="4" id="KW-0411">Iron-sulfur</keyword>
<dbReference type="Pfam" id="PF01568">
    <property type="entry name" value="Molydop_binding"/>
    <property type="match status" value="1"/>
</dbReference>
<protein>
    <recommendedName>
        <fullName evidence="5">4Fe-4S Mo/W bis-MGD-type domain-containing protein</fullName>
    </recommendedName>
</protein>
<keyword evidence="2" id="KW-0479">Metal-binding</keyword>
<comment type="similarity">
    <text evidence="1">Belongs to the prokaryotic molybdopterin-containing oxidoreductase family.</text>
</comment>
<dbReference type="KEGG" id="span:AWL63_04150"/>
<dbReference type="PANTHER" id="PTHR43742">
    <property type="entry name" value="TRIMETHYLAMINE-N-OXIDE REDUCTASE"/>
    <property type="match status" value="1"/>
</dbReference>
<dbReference type="Gene3D" id="2.20.25.90">
    <property type="entry name" value="ADC-like domains"/>
    <property type="match status" value="1"/>
</dbReference>
<dbReference type="PROSITE" id="PS51669">
    <property type="entry name" value="4FE4S_MOW_BIS_MGD"/>
    <property type="match status" value="1"/>
</dbReference>
<dbReference type="Pfam" id="PF00384">
    <property type="entry name" value="Molybdopterin"/>
    <property type="match status" value="1"/>
</dbReference>
<evidence type="ECO:0000256" key="1">
    <source>
        <dbReference type="ARBA" id="ARBA00010312"/>
    </source>
</evidence>
<dbReference type="PANTHER" id="PTHR43742:SF6">
    <property type="entry name" value="OXIDOREDUCTASE YYAE-RELATED"/>
    <property type="match status" value="1"/>
</dbReference>
<dbReference type="STRING" id="1560345.AWL63_04150"/>
<dbReference type="InterPro" id="IPR006963">
    <property type="entry name" value="Mopterin_OxRdtase_4Fe-4S_dom"/>
</dbReference>
<dbReference type="AlphaFoldDB" id="A0A1B3Z783"/>
<evidence type="ECO:0000313" key="7">
    <source>
        <dbReference type="Proteomes" id="UP000094256"/>
    </source>
</evidence>
<dbReference type="InterPro" id="IPR050612">
    <property type="entry name" value="Prok_Mopterin_Oxidored"/>
</dbReference>
<dbReference type="SUPFAM" id="SSF53706">
    <property type="entry name" value="Formate dehydrogenase/DMSO reductase, domains 1-3"/>
    <property type="match status" value="1"/>
</dbReference>
<dbReference type="GO" id="GO:0016491">
    <property type="term" value="F:oxidoreductase activity"/>
    <property type="evidence" value="ECO:0007669"/>
    <property type="project" value="InterPro"/>
</dbReference>
<dbReference type="Pfam" id="PF04879">
    <property type="entry name" value="Molybdop_Fe4S4"/>
    <property type="match status" value="1"/>
</dbReference>
<proteinExistence type="inferred from homology"/>
<evidence type="ECO:0000256" key="2">
    <source>
        <dbReference type="ARBA" id="ARBA00022723"/>
    </source>
</evidence>
<dbReference type="InterPro" id="IPR006656">
    <property type="entry name" value="Mopterin_OxRdtase"/>
</dbReference>
<dbReference type="GO" id="GO:0043546">
    <property type="term" value="F:molybdopterin cofactor binding"/>
    <property type="evidence" value="ECO:0007669"/>
    <property type="project" value="InterPro"/>
</dbReference>
<dbReference type="EMBL" id="CP014168">
    <property type="protein sequence ID" value="AOH83283.1"/>
    <property type="molecule type" value="Genomic_DNA"/>
</dbReference>
<evidence type="ECO:0000256" key="4">
    <source>
        <dbReference type="ARBA" id="ARBA00023014"/>
    </source>
</evidence>